<evidence type="ECO:0000256" key="1">
    <source>
        <dbReference type="SAM" id="Phobius"/>
    </source>
</evidence>
<organism evidence="2 3">
    <name type="scientific">Bradyrhizobium erythrophlei</name>
    <dbReference type="NCBI Taxonomy" id="1437360"/>
    <lineage>
        <taxon>Bacteria</taxon>
        <taxon>Pseudomonadati</taxon>
        <taxon>Pseudomonadota</taxon>
        <taxon>Alphaproteobacteria</taxon>
        <taxon>Hyphomicrobiales</taxon>
        <taxon>Nitrobacteraceae</taxon>
        <taxon>Bradyrhizobium</taxon>
    </lineage>
</organism>
<keyword evidence="1" id="KW-0812">Transmembrane</keyword>
<proteinExistence type="predicted"/>
<evidence type="ECO:0000313" key="3">
    <source>
        <dbReference type="Proteomes" id="UP000190675"/>
    </source>
</evidence>
<dbReference type="Proteomes" id="UP000190675">
    <property type="component" value="Chromosome I"/>
</dbReference>
<feature type="transmembrane region" description="Helical" evidence="1">
    <location>
        <begin position="106"/>
        <end position="123"/>
    </location>
</feature>
<gene>
    <name evidence="2" type="ORF">SAMN05444169_5163</name>
</gene>
<accession>A0A1M5PCC7</accession>
<feature type="transmembrane region" description="Helical" evidence="1">
    <location>
        <begin position="129"/>
        <end position="149"/>
    </location>
</feature>
<keyword evidence="1" id="KW-1133">Transmembrane helix</keyword>
<feature type="transmembrane region" description="Helical" evidence="1">
    <location>
        <begin position="161"/>
        <end position="178"/>
    </location>
</feature>
<keyword evidence="1" id="KW-0472">Membrane</keyword>
<feature type="transmembrane region" description="Helical" evidence="1">
    <location>
        <begin position="267"/>
        <end position="289"/>
    </location>
</feature>
<dbReference type="EMBL" id="LT670818">
    <property type="protein sequence ID" value="SHG99412.1"/>
    <property type="molecule type" value="Genomic_DNA"/>
</dbReference>
<feature type="transmembrane region" description="Helical" evidence="1">
    <location>
        <begin position="190"/>
        <end position="217"/>
    </location>
</feature>
<dbReference type="RefSeq" id="WP_154073410.1">
    <property type="nucleotide sequence ID" value="NZ_LT670818.1"/>
</dbReference>
<feature type="transmembrane region" description="Helical" evidence="1">
    <location>
        <begin position="387"/>
        <end position="410"/>
    </location>
</feature>
<dbReference type="OrthoDB" id="796333at2"/>
<evidence type="ECO:0008006" key="4">
    <source>
        <dbReference type="Google" id="ProtNLM"/>
    </source>
</evidence>
<evidence type="ECO:0000313" key="2">
    <source>
        <dbReference type="EMBL" id="SHG99412.1"/>
    </source>
</evidence>
<reference evidence="2 3" key="1">
    <citation type="submission" date="2016-11" db="EMBL/GenBank/DDBJ databases">
        <authorList>
            <person name="Jaros S."/>
            <person name="Januszkiewicz K."/>
            <person name="Wedrychowicz H."/>
        </authorList>
    </citation>
    <scope>NUCLEOTIDE SEQUENCE [LARGE SCALE GENOMIC DNA]</scope>
    <source>
        <strain evidence="2 3">GAS242</strain>
    </source>
</reference>
<dbReference type="AlphaFoldDB" id="A0A1M5PCC7"/>
<feature type="transmembrane region" description="Helical" evidence="1">
    <location>
        <begin position="360"/>
        <end position="381"/>
    </location>
</feature>
<feature type="transmembrane region" description="Helical" evidence="1">
    <location>
        <begin position="444"/>
        <end position="467"/>
    </location>
</feature>
<name>A0A1M5PCC7_9BRAD</name>
<feature type="transmembrane region" description="Helical" evidence="1">
    <location>
        <begin position="422"/>
        <end position="438"/>
    </location>
</feature>
<feature type="transmembrane region" description="Helical" evidence="1">
    <location>
        <begin position="229"/>
        <end position="247"/>
    </location>
</feature>
<feature type="transmembrane region" description="Helical" evidence="1">
    <location>
        <begin position="326"/>
        <end position="348"/>
    </location>
</feature>
<sequence length="593" mass="66010">MGSNQSLLEKECVDARSMKFFLYVPLLVPIILFLVSLQIRPTVGQDSGIGFVTLRSMLQGGGVNYFISPDPANIANDLSTFLTWFSPGQYLVPGAFVWLGIDYKSAISLTVLISSVVGVIGWAKVAQTFAARPSVIFIFLCGLVLFRYGTLPFQMYTGGEVLLFAAAPWSFCWLWSAIEKPPVACFTFALMSLAILFFAKLTGLVVFAANVLAISLLELLRKRRVTSAMLALWTASGVGVISFIFFWHSHGGVPADGSRFAVTLPAVWFPLAGAALSGVSGVDLLNWILHHRSTPMLLALAILVGLIGVLVVFWKWNRIPEARYKVAAIIGLLAVATLFSGVFAAFYVWHNPFSFDQRNLRDAGLLASGLFGLVLTLWVWGQLRSTRYRPMTICFFAIIAFYTIAFILMYSGGSSISLEERHLRYAGILFFLMILVALDLRREFLAKGLTLMIFCGSVIYSLASYVVDARELTKGRYYEQLSFNLLQMVPSSVLEYLRSQATENNWRRPVVVISPQVALDLPSFRIIEADLDFIPIETIHDFKWAGHAEKIIMVVPDQMAANGKAEALLKRFVDYDQSKWSQMRVDGMVIYSQ</sequence>
<feature type="transmembrane region" description="Helical" evidence="1">
    <location>
        <begin position="296"/>
        <end position="314"/>
    </location>
</feature>
<protein>
    <recommendedName>
        <fullName evidence="4">4-amino-4-deoxy-L-arabinose transferase</fullName>
    </recommendedName>
</protein>
<feature type="transmembrane region" description="Helical" evidence="1">
    <location>
        <begin position="20"/>
        <end position="39"/>
    </location>
</feature>